<evidence type="ECO:0000313" key="2">
    <source>
        <dbReference type="Proteomes" id="UP001141806"/>
    </source>
</evidence>
<keyword evidence="2" id="KW-1185">Reference proteome</keyword>
<sequence length="111" mass="12291">MGLNCFLKGVDDFLKFVASDNIAPSSLAVGEALAVQLTICCFSDYSFLVSVVSIVSLPLVETISVVIDIQQLASNLILALLFMFMELRKKTISIFHSSMRLNSNSWWLLAR</sequence>
<dbReference type="EMBL" id="JAMYWD010000009">
    <property type="protein sequence ID" value="KAJ4961714.1"/>
    <property type="molecule type" value="Genomic_DNA"/>
</dbReference>
<dbReference type="Proteomes" id="UP001141806">
    <property type="component" value="Unassembled WGS sequence"/>
</dbReference>
<name>A0A9Q0K2S7_9MAGN</name>
<dbReference type="AlphaFoldDB" id="A0A9Q0K2S7"/>
<evidence type="ECO:0000313" key="1">
    <source>
        <dbReference type="EMBL" id="KAJ4961714.1"/>
    </source>
</evidence>
<organism evidence="1 2">
    <name type="scientific">Protea cynaroides</name>
    <dbReference type="NCBI Taxonomy" id="273540"/>
    <lineage>
        <taxon>Eukaryota</taxon>
        <taxon>Viridiplantae</taxon>
        <taxon>Streptophyta</taxon>
        <taxon>Embryophyta</taxon>
        <taxon>Tracheophyta</taxon>
        <taxon>Spermatophyta</taxon>
        <taxon>Magnoliopsida</taxon>
        <taxon>Proteales</taxon>
        <taxon>Proteaceae</taxon>
        <taxon>Protea</taxon>
    </lineage>
</organism>
<accession>A0A9Q0K2S7</accession>
<comment type="caution">
    <text evidence="1">The sequence shown here is derived from an EMBL/GenBank/DDBJ whole genome shotgun (WGS) entry which is preliminary data.</text>
</comment>
<protein>
    <submittedName>
        <fullName evidence="1">Uncharacterized protein</fullName>
    </submittedName>
</protein>
<reference evidence="1" key="1">
    <citation type="journal article" date="2023" name="Plant J.">
        <title>The genome of the king protea, Protea cynaroides.</title>
        <authorList>
            <person name="Chang J."/>
            <person name="Duong T.A."/>
            <person name="Schoeman C."/>
            <person name="Ma X."/>
            <person name="Roodt D."/>
            <person name="Barker N."/>
            <person name="Li Z."/>
            <person name="Van de Peer Y."/>
            <person name="Mizrachi E."/>
        </authorList>
    </citation>
    <scope>NUCLEOTIDE SEQUENCE</scope>
    <source>
        <tissue evidence="1">Young leaves</tissue>
    </source>
</reference>
<gene>
    <name evidence="1" type="ORF">NE237_021624</name>
</gene>
<proteinExistence type="predicted"/>